<keyword evidence="2" id="KW-1185">Reference proteome</keyword>
<dbReference type="STRING" id="47428.A0A284S750"/>
<gene>
    <name evidence="1" type="ORF">ARMOST_20376</name>
</gene>
<dbReference type="AlphaFoldDB" id="A0A284S750"/>
<sequence>MCQKFSRNAIDCLQVSHHRTPRFIVHLHFSCLPAPSTPGPHFGTERIDVSWCLKRGTRIIPEGTIKGAYFVQMPDFLQVTSVGDFTQLNNHSDDAGGELDRNCSDLARNPLGDFIYSSTFGMDMQD</sequence>
<evidence type="ECO:0000313" key="2">
    <source>
        <dbReference type="Proteomes" id="UP000219338"/>
    </source>
</evidence>
<evidence type="ECO:0000313" key="1">
    <source>
        <dbReference type="EMBL" id="SJL16847.1"/>
    </source>
</evidence>
<name>A0A284S750_ARMOS</name>
<protein>
    <submittedName>
        <fullName evidence="1">Uncharacterized protein</fullName>
    </submittedName>
</protein>
<organism evidence="1 2">
    <name type="scientific">Armillaria ostoyae</name>
    <name type="common">Armillaria root rot fungus</name>
    <dbReference type="NCBI Taxonomy" id="47428"/>
    <lineage>
        <taxon>Eukaryota</taxon>
        <taxon>Fungi</taxon>
        <taxon>Dikarya</taxon>
        <taxon>Basidiomycota</taxon>
        <taxon>Agaricomycotina</taxon>
        <taxon>Agaricomycetes</taxon>
        <taxon>Agaricomycetidae</taxon>
        <taxon>Agaricales</taxon>
        <taxon>Marasmiineae</taxon>
        <taxon>Physalacriaceae</taxon>
        <taxon>Armillaria</taxon>
    </lineage>
</organism>
<dbReference type="OrthoDB" id="3044029at2759"/>
<dbReference type="Proteomes" id="UP000219338">
    <property type="component" value="Unassembled WGS sequence"/>
</dbReference>
<dbReference type="EMBL" id="FUEG01000038">
    <property type="protein sequence ID" value="SJL16847.1"/>
    <property type="molecule type" value="Genomic_DNA"/>
</dbReference>
<accession>A0A284S750</accession>
<proteinExistence type="predicted"/>
<reference evidence="2" key="1">
    <citation type="journal article" date="2017" name="Nat. Ecol. Evol.">
        <title>Genome expansion and lineage-specific genetic innovations in the forest pathogenic fungi Armillaria.</title>
        <authorList>
            <person name="Sipos G."/>
            <person name="Prasanna A.N."/>
            <person name="Walter M.C."/>
            <person name="O'Connor E."/>
            <person name="Balint B."/>
            <person name="Krizsan K."/>
            <person name="Kiss B."/>
            <person name="Hess J."/>
            <person name="Varga T."/>
            <person name="Slot J."/>
            <person name="Riley R."/>
            <person name="Boka B."/>
            <person name="Rigling D."/>
            <person name="Barry K."/>
            <person name="Lee J."/>
            <person name="Mihaltcheva S."/>
            <person name="LaButti K."/>
            <person name="Lipzen A."/>
            <person name="Waldron R."/>
            <person name="Moloney N.M."/>
            <person name="Sperisen C."/>
            <person name="Kredics L."/>
            <person name="Vagvoelgyi C."/>
            <person name="Patrignani A."/>
            <person name="Fitzpatrick D."/>
            <person name="Nagy I."/>
            <person name="Doyle S."/>
            <person name="Anderson J.B."/>
            <person name="Grigoriev I.V."/>
            <person name="Gueldener U."/>
            <person name="Muensterkoetter M."/>
            <person name="Nagy L.G."/>
        </authorList>
    </citation>
    <scope>NUCLEOTIDE SEQUENCE [LARGE SCALE GENOMIC DNA]</scope>
    <source>
        <strain evidence="2">C18/9</strain>
    </source>
</reference>